<feature type="region of interest" description="Disordered" evidence="1">
    <location>
        <begin position="1"/>
        <end position="26"/>
    </location>
</feature>
<keyword evidence="3" id="KW-1185">Reference proteome</keyword>
<proteinExistence type="predicted"/>
<sequence length="515" mass="56579">MVNSNFGNVPANRNHQSNQVGNPMVNSGDARMNGRFKLVTAHQMQNKNSMPTSSNYYKTNSCGANTYTSNQMVNTNIGNVPANRNHQSNQVGNPMVNSGDARMNGRFKLVTAHQMQNKNSMPTSSNYYNTNTFGANTYTNYEMANANSDNAAVNEIYCQGVNRGDAVMSTKSNILQPSEIQETNLMEPSCYWNGNEAACGKTYATYKMGNVTDSDVVVNENYGLHMNLNDNYAANVCGAMNSSNELSSAIESYSAVNSNAPLQSYENCETFSPVPYQALSSNDGWIAETGALSNVVPNYVSLIGNDANCNVNQDATQNTNEFAYLNHDCFVNDDTSQIQFQNAVSPNVGFASAEIEYGQSISSEYATGQVVGDSHAVNATMYQANCFVNTGDFLQYGNDCVQYGDGTLSYGAIIFWEDEQTESQSVVIISNNFDEFDEFLYVDLKDDIIFDCRYSDVLSMEFVDWLLTDFLRDAVLACTTPSKSLLGFTEESPVRLCSSYAVIVDSTKQASEQMD</sequence>
<protein>
    <submittedName>
        <fullName evidence="2">Uncharacterized protein</fullName>
    </submittedName>
</protein>
<name>A0A0V1HIW5_9BILA</name>
<gene>
    <name evidence="2" type="ORF">T11_7385</name>
</gene>
<evidence type="ECO:0000313" key="3">
    <source>
        <dbReference type="Proteomes" id="UP000055024"/>
    </source>
</evidence>
<dbReference type="OrthoDB" id="5916495at2759"/>
<accession>A0A0V1HIW5</accession>
<feature type="compositionally biased region" description="Polar residues" evidence="1">
    <location>
        <begin position="1"/>
        <end position="25"/>
    </location>
</feature>
<dbReference type="Proteomes" id="UP000055024">
    <property type="component" value="Unassembled WGS sequence"/>
</dbReference>
<organism evidence="2 3">
    <name type="scientific">Trichinella zimbabwensis</name>
    <dbReference type="NCBI Taxonomy" id="268475"/>
    <lineage>
        <taxon>Eukaryota</taxon>
        <taxon>Metazoa</taxon>
        <taxon>Ecdysozoa</taxon>
        <taxon>Nematoda</taxon>
        <taxon>Enoplea</taxon>
        <taxon>Dorylaimia</taxon>
        <taxon>Trichinellida</taxon>
        <taxon>Trichinellidae</taxon>
        <taxon>Trichinella</taxon>
    </lineage>
</organism>
<evidence type="ECO:0000313" key="2">
    <source>
        <dbReference type="EMBL" id="KRZ10255.1"/>
    </source>
</evidence>
<evidence type="ECO:0000256" key="1">
    <source>
        <dbReference type="SAM" id="MobiDB-lite"/>
    </source>
</evidence>
<dbReference type="EMBL" id="JYDP01000062">
    <property type="protein sequence ID" value="KRZ10255.1"/>
    <property type="molecule type" value="Genomic_DNA"/>
</dbReference>
<dbReference type="AlphaFoldDB" id="A0A0V1HIW5"/>
<reference evidence="2 3" key="1">
    <citation type="submission" date="2015-01" db="EMBL/GenBank/DDBJ databases">
        <title>Evolution of Trichinella species and genotypes.</title>
        <authorList>
            <person name="Korhonen P.K."/>
            <person name="Edoardo P."/>
            <person name="Giuseppe L.R."/>
            <person name="Gasser R.B."/>
        </authorList>
    </citation>
    <scope>NUCLEOTIDE SEQUENCE [LARGE SCALE GENOMIC DNA]</scope>
    <source>
        <strain evidence="2">ISS1029</strain>
    </source>
</reference>
<comment type="caution">
    <text evidence="2">The sequence shown here is derived from an EMBL/GenBank/DDBJ whole genome shotgun (WGS) entry which is preliminary data.</text>
</comment>